<protein>
    <recommendedName>
        <fullName evidence="4">DUF2130 domain-containing protein</fullName>
    </recommendedName>
</protein>
<proteinExistence type="predicted"/>
<name>A0A1F5ZQK1_9BACT</name>
<dbReference type="EMBL" id="MFJE01000012">
    <property type="protein sequence ID" value="OGG14739.1"/>
    <property type="molecule type" value="Genomic_DNA"/>
</dbReference>
<feature type="coiled-coil region" evidence="1">
    <location>
        <begin position="56"/>
        <end position="152"/>
    </location>
</feature>
<gene>
    <name evidence="2" type="ORF">A2773_03945</name>
</gene>
<dbReference type="Pfam" id="PF09903">
    <property type="entry name" value="DUF2130"/>
    <property type="match status" value="1"/>
</dbReference>
<evidence type="ECO:0000313" key="3">
    <source>
        <dbReference type="Proteomes" id="UP000177383"/>
    </source>
</evidence>
<comment type="caution">
    <text evidence="2">The sequence shown here is derived from an EMBL/GenBank/DDBJ whole genome shotgun (WGS) entry which is preliminary data.</text>
</comment>
<reference evidence="2 3" key="1">
    <citation type="journal article" date="2016" name="Nat. Commun.">
        <title>Thousands of microbial genomes shed light on interconnected biogeochemical processes in an aquifer system.</title>
        <authorList>
            <person name="Anantharaman K."/>
            <person name="Brown C.T."/>
            <person name="Hug L.A."/>
            <person name="Sharon I."/>
            <person name="Castelle C.J."/>
            <person name="Probst A.J."/>
            <person name="Thomas B.C."/>
            <person name="Singh A."/>
            <person name="Wilkins M.J."/>
            <person name="Karaoz U."/>
            <person name="Brodie E.L."/>
            <person name="Williams K.H."/>
            <person name="Hubbard S.S."/>
            <person name="Banfield J.F."/>
        </authorList>
    </citation>
    <scope>NUCLEOTIDE SEQUENCE [LARGE SCALE GENOMIC DNA]</scope>
</reference>
<dbReference type="AlphaFoldDB" id="A0A1F5ZQK1"/>
<dbReference type="Proteomes" id="UP000177383">
    <property type="component" value="Unassembled WGS sequence"/>
</dbReference>
<evidence type="ECO:0000256" key="1">
    <source>
        <dbReference type="SAM" id="Coils"/>
    </source>
</evidence>
<keyword evidence="1" id="KW-0175">Coiled coil</keyword>
<evidence type="ECO:0008006" key="4">
    <source>
        <dbReference type="Google" id="ProtNLM"/>
    </source>
</evidence>
<organism evidence="2 3">
    <name type="scientific">Candidatus Gottesmanbacteria bacterium RIFCSPHIGHO2_01_FULL_39_10</name>
    <dbReference type="NCBI Taxonomy" id="1798375"/>
    <lineage>
        <taxon>Bacteria</taxon>
        <taxon>Candidatus Gottesmaniibacteriota</taxon>
    </lineage>
</organism>
<accession>A0A1F5ZQK1</accession>
<evidence type="ECO:0000313" key="2">
    <source>
        <dbReference type="EMBL" id="OGG14739.1"/>
    </source>
</evidence>
<sequence length="374" mass="43551">MIAPIKCPHCGEKIEVSEALTHELEEKLTLQLSQKHQKELADVKRQAEEKIEGRIKEQFELQLRSAKEDLEETKKRNRDLLEQLSDLNKLLRDLKRKDEERSLEMEKKLLEVEEKTREEAKKKAADENHLKLLEKEKQLIDALKMNEELKRKLEQGSMQTQGEVMELELEKILGLEFPNDKITPIGKGIRGADIIQEVWDRNGNKCGTILWESKNAKWNSEWIGKLKDDQRQIKADIAVLVSENLPKEIKSAIFKEGIWLAQRTFFVGIAMALRHNIIQAFYIKKSVQGKNAKMEILYNYLSGIEFKQRVESIVDSFTLLQEELEKEKRWFASKWARQEKQIRNVMDNTHGMHGDLKGIMGITLPEIKSLDSPD</sequence>
<dbReference type="InterPro" id="IPR019219">
    <property type="entry name" value="DUF2130"/>
</dbReference>